<organism evidence="1">
    <name type="scientific">Pseudomonas marincola</name>
    <dbReference type="NCBI Taxonomy" id="437900"/>
    <lineage>
        <taxon>Bacteria</taxon>
        <taxon>Pseudomonadati</taxon>
        <taxon>Pseudomonadota</taxon>
        <taxon>Gammaproteobacteria</taxon>
        <taxon>Pseudomonadales</taxon>
        <taxon>Pseudomonadaceae</taxon>
        <taxon>Pseudomonas</taxon>
    </lineage>
</organism>
<proteinExistence type="predicted"/>
<dbReference type="AlphaFoldDB" id="A0A653E6P2"/>
<name>A0A653E6P2_9PSED</name>
<sequence length="52" mass="5958">MTVVGLLIVEIYESMIRSFSSNQSWMKVAAQKRDQPTICIGLIPFLTVERWA</sequence>
<gene>
    <name evidence="1" type="ORF">PMYSY11_3365</name>
</gene>
<evidence type="ECO:0000313" key="1">
    <source>
        <dbReference type="EMBL" id="VEV98409.1"/>
    </source>
</evidence>
<reference evidence="1" key="1">
    <citation type="submission" date="2019-02" db="EMBL/GenBank/DDBJ databases">
        <authorList>
            <consortium name="Genoscope - CEA"/>
            <person name="William W."/>
        </authorList>
    </citation>
    <scope>NUCLEOTIDE SEQUENCE [LARGE SCALE GENOMIC DNA]</scope>
    <source>
        <strain evidence="1">YSy11</strain>
    </source>
</reference>
<protein>
    <submittedName>
        <fullName evidence="1">Uncharacterized protein</fullName>
    </submittedName>
</protein>
<dbReference type="EMBL" id="LR215729">
    <property type="protein sequence ID" value="VEV98409.1"/>
    <property type="molecule type" value="Genomic_DNA"/>
</dbReference>
<accession>A0A653E6P2</accession>